<dbReference type="SMART" id="SM00116">
    <property type="entry name" value="CBS"/>
    <property type="match status" value="2"/>
</dbReference>
<proteinExistence type="predicted"/>
<protein>
    <recommendedName>
        <fullName evidence="2">CBS domain-containing protein</fullName>
    </recommendedName>
</protein>
<accession>X0S1Q1</accession>
<evidence type="ECO:0000259" key="2">
    <source>
        <dbReference type="PROSITE" id="PS51371"/>
    </source>
</evidence>
<dbReference type="InterPro" id="IPR000644">
    <property type="entry name" value="CBS_dom"/>
</dbReference>
<dbReference type="InterPro" id="IPR046342">
    <property type="entry name" value="CBS_dom_sf"/>
</dbReference>
<dbReference type="EMBL" id="BARS01007775">
    <property type="protein sequence ID" value="GAF69191.1"/>
    <property type="molecule type" value="Genomic_DNA"/>
</dbReference>
<dbReference type="PANTHER" id="PTHR43080:SF2">
    <property type="entry name" value="CBS DOMAIN-CONTAINING PROTEIN"/>
    <property type="match status" value="1"/>
</dbReference>
<dbReference type="PROSITE" id="PS51371">
    <property type="entry name" value="CBS"/>
    <property type="match status" value="2"/>
</dbReference>
<organism evidence="3">
    <name type="scientific">marine sediment metagenome</name>
    <dbReference type="NCBI Taxonomy" id="412755"/>
    <lineage>
        <taxon>unclassified sequences</taxon>
        <taxon>metagenomes</taxon>
        <taxon>ecological metagenomes</taxon>
    </lineage>
</organism>
<dbReference type="Gene3D" id="3.10.580.10">
    <property type="entry name" value="CBS-domain"/>
    <property type="match status" value="1"/>
</dbReference>
<sequence>MHCKDLMKTDVVFVRPSDEVQKAASLMRSRNVGFLPVCSDERKVVGVITDRDIAVRCVAEGKPHTTTVREVMTREVVACRPNDDIKTAELAMAKHRRSRILCLGDHQYLLGVISLSDFSPAGLKKRAEALLQRVSEREAGPPRWGGAR</sequence>
<gene>
    <name evidence="3" type="ORF">S01H1_14913</name>
</gene>
<dbReference type="AlphaFoldDB" id="X0S1Q1"/>
<feature type="domain" description="CBS" evidence="2">
    <location>
        <begin position="72"/>
        <end position="128"/>
    </location>
</feature>
<keyword evidence="1" id="KW-0129">CBS domain</keyword>
<feature type="domain" description="CBS" evidence="2">
    <location>
        <begin position="7"/>
        <end position="66"/>
    </location>
</feature>
<dbReference type="SUPFAM" id="SSF54631">
    <property type="entry name" value="CBS-domain pair"/>
    <property type="match status" value="1"/>
</dbReference>
<dbReference type="InterPro" id="IPR051257">
    <property type="entry name" value="Diverse_CBS-Domain"/>
</dbReference>
<name>X0S1Q1_9ZZZZ</name>
<dbReference type="PANTHER" id="PTHR43080">
    <property type="entry name" value="CBS DOMAIN-CONTAINING PROTEIN CBSX3, MITOCHONDRIAL"/>
    <property type="match status" value="1"/>
</dbReference>
<comment type="caution">
    <text evidence="3">The sequence shown here is derived from an EMBL/GenBank/DDBJ whole genome shotgun (WGS) entry which is preliminary data.</text>
</comment>
<evidence type="ECO:0000256" key="1">
    <source>
        <dbReference type="ARBA" id="ARBA00023122"/>
    </source>
</evidence>
<dbReference type="Pfam" id="PF00571">
    <property type="entry name" value="CBS"/>
    <property type="match status" value="2"/>
</dbReference>
<reference evidence="3" key="1">
    <citation type="journal article" date="2014" name="Front. Microbiol.">
        <title>High frequency of phylogenetically diverse reductive dehalogenase-homologous genes in deep subseafloor sedimentary metagenomes.</title>
        <authorList>
            <person name="Kawai M."/>
            <person name="Futagami T."/>
            <person name="Toyoda A."/>
            <person name="Takaki Y."/>
            <person name="Nishi S."/>
            <person name="Hori S."/>
            <person name="Arai W."/>
            <person name="Tsubouchi T."/>
            <person name="Morono Y."/>
            <person name="Uchiyama I."/>
            <person name="Ito T."/>
            <person name="Fujiyama A."/>
            <person name="Inagaki F."/>
            <person name="Takami H."/>
        </authorList>
    </citation>
    <scope>NUCLEOTIDE SEQUENCE</scope>
    <source>
        <strain evidence="3">Expedition CK06-06</strain>
    </source>
</reference>
<evidence type="ECO:0000313" key="3">
    <source>
        <dbReference type="EMBL" id="GAF69191.1"/>
    </source>
</evidence>